<dbReference type="PATRIC" id="fig|1423796.3.peg.1779"/>
<keyword evidence="5" id="KW-0173">Coenzyme A biosynthesis</keyword>
<dbReference type="InterPro" id="IPR016181">
    <property type="entry name" value="Acyl_CoA_acyltransferase"/>
</dbReference>
<dbReference type="NCBIfam" id="TIGR00125">
    <property type="entry name" value="cyt_tran_rel"/>
    <property type="match status" value="1"/>
</dbReference>
<comment type="caution">
    <text evidence="9">The sequence shown here is derived from an EMBL/GenBank/DDBJ whole genome shotgun (WGS) entry which is preliminary data.</text>
</comment>
<dbReference type="Pfam" id="PF08218">
    <property type="entry name" value="Citrate_ly_lig"/>
    <property type="match status" value="1"/>
</dbReference>
<dbReference type="InterPro" id="IPR013166">
    <property type="entry name" value="Citrate_lyase_ligase_C"/>
</dbReference>
<evidence type="ECO:0000313" key="9">
    <source>
        <dbReference type="EMBL" id="KRM99918.1"/>
    </source>
</evidence>
<evidence type="ECO:0000256" key="7">
    <source>
        <dbReference type="PIRNR" id="PIRNR005751"/>
    </source>
</evidence>
<comment type="catalytic activity">
    <reaction evidence="7">
        <text>holo-[citrate lyase ACP] + acetate + ATP = acetyl-[citrate lyase ACP] + AMP + diphosphate</text>
        <dbReference type="Rhea" id="RHEA:23788"/>
        <dbReference type="Rhea" id="RHEA-COMP:10158"/>
        <dbReference type="Rhea" id="RHEA-COMP:13710"/>
        <dbReference type="ChEBI" id="CHEBI:30089"/>
        <dbReference type="ChEBI" id="CHEBI:30616"/>
        <dbReference type="ChEBI" id="CHEBI:33019"/>
        <dbReference type="ChEBI" id="CHEBI:82683"/>
        <dbReference type="ChEBI" id="CHEBI:137976"/>
        <dbReference type="ChEBI" id="CHEBI:456215"/>
        <dbReference type="EC" id="6.2.1.22"/>
    </reaction>
</comment>
<dbReference type="InterPro" id="IPR005216">
    <property type="entry name" value="Citrate_lyase_ligase"/>
</dbReference>
<dbReference type="SMART" id="SM00764">
    <property type="entry name" value="Citrate_ly_lig"/>
    <property type="match status" value="1"/>
</dbReference>
<comment type="function">
    <text evidence="7">Acetylation of prosthetic group (2-(5''-phosphoribosyl)-3'-dephosphocoenzyme-A) of the gamma subunit of citrate lyase.</text>
</comment>
<dbReference type="Proteomes" id="UP000051638">
    <property type="component" value="Unassembled WGS sequence"/>
</dbReference>
<dbReference type="PANTHER" id="PTHR40599:SF1">
    <property type="entry name" value="[CITRATE [PRO-3S]-LYASE] LIGASE"/>
    <property type="match status" value="1"/>
</dbReference>
<reference evidence="9 10" key="1">
    <citation type="journal article" date="2015" name="Genome Announc.">
        <title>Expanding the biotechnology potential of lactobacilli through comparative genomics of 213 strains and associated genera.</title>
        <authorList>
            <person name="Sun Z."/>
            <person name="Harris H.M."/>
            <person name="McCann A."/>
            <person name="Guo C."/>
            <person name="Argimon S."/>
            <person name="Zhang W."/>
            <person name="Yang X."/>
            <person name="Jeffery I.B."/>
            <person name="Cooney J.C."/>
            <person name="Kagawa T.F."/>
            <person name="Liu W."/>
            <person name="Song Y."/>
            <person name="Salvetti E."/>
            <person name="Wrobel A."/>
            <person name="Rasinkangas P."/>
            <person name="Parkhill J."/>
            <person name="Rea M.C."/>
            <person name="O'Sullivan O."/>
            <person name="Ritari J."/>
            <person name="Douillard F.P."/>
            <person name="Paul Ross R."/>
            <person name="Yang R."/>
            <person name="Briner A.E."/>
            <person name="Felis G.E."/>
            <person name="de Vos W.M."/>
            <person name="Barrangou R."/>
            <person name="Klaenhammer T.R."/>
            <person name="Caufield P.W."/>
            <person name="Cui Y."/>
            <person name="Zhang H."/>
            <person name="O'Toole P.W."/>
        </authorList>
    </citation>
    <scope>NUCLEOTIDE SEQUENCE [LARGE SCALE GENOMIC DNA]</scope>
    <source>
        <strain evidence="9 10">DSM 20253</strain>
    </source>
</reference>
<evidence type="ECO:0000256" key="2">
    <source>
        <dbReference type="ARBA" id="ARBA00022741"/>
    </source>
</evidence>
<keyword evidence="10" id="KW-1185">Reference proteome</keyword>
<evidence type="ECO:0000256" key="3">
    <source>
        <dbReference type="ARBA" id="ARBA00022840"/>
    </source>
</evidence>
<dbReference type="GO" id="GO:0004595">
    <property type="term" value="F:pantetheine-phosphate adenylyltransferase activity"/>
    <property type="evidence" value="ECO:0007669"/>
    <property type="project" value="UniProtKB-EC"/>
</dbReference>
<accession>A0A0R2D760</accession>
<comment type="catalytic activity">
    <reaction evidence="6">
        <text>(R)-4'-phosphopantetheine + ATP + H(+) = 3'-dephospho-CoA + diphosphate</text>
        <dbReference type="Rhea" id="RHEA:19801"/>
        <dbReference type="ChEBI" id="CHEBI:15378"/>
        <dbReference type="ChEBI" id="CHEBI:30616"/>
        <dbReference type="ChEBI" id="CHEBI:33019"/>
        <dbReference type="ChEBI" id="CHEBI:57328"/>
        <dbReference type="ChEBI" id="CHEBI:61723"/>
        <dbReference type="EC" id="2.7.7.3"/>
    </reaction>
</comment>
<keyword evidence="7 9" id="KW-0436">Ligase</keyword>
<evidence type="ECO:0000256" key="6">
    <source>
        <dbReference type="ARBA" id="ARBA00029346"/>
    </source>
</evidence>
<dbReference type="InterPro" id="IPR001980">
    <property type="entry name" value="PPAT"/>
</dbReference>
<evidence type="ECO:0000256" key="1">
    <source>
        <dbReference type="ARBA" id="ARBA00022490"/>
    </source>
</evidence>
<evidence type="ECO:0000256" key="5">
    <source>
        <dbReference type="ARBA" id="ARBA00022993"/>
    </source>
</evidence>
<organism evidence="9 10">
    <name type="scientific">Loigolactobacillus rennini DSM 20253</name>
    <dbReference type="NCBI Taxonomy" id="1423796"/>
    <lineage>
        <taxon>Bacteria</taxon>
        <taxon>Bacillati</taxon>
        <taxon>Bacillota</taxon>
        <taxon>Bacilli</taxon>
        <taxon>Lactobacillales</taxon>
        <taxon>Lactobacillaceae</taxon>
        <taxon>Loigolactobacillus</taxon>
    </lineage>
</organism>
<keyword evidence="4" id="KW-0460">Magnesium</keyword>
<sequence>MPQLKRIWLTINPQAAQAWEALLKQAGLTVDRQVNYTLGLFENGELLATGSLFGSIIKAVAVAPTHRAENLLTPIIQGLLDRLDTLQQTHAFVYTKPATSRYFSALGFQNLVQTGQISLLEYGYPDFNDYLSFLRQHKRPGSAAAIVMNADPMTKGHLYLIEQAAQANPTVYVFVLSSQQAFFTAEQRLAMVKQATATLTNVVVLPTRGYLVSPATFPSYFLKDQADLNLAKQQALVDAQLFQYKLAPVLQINQRYVGTEPHSPVTAIYNQVLKATLAPTLKLQIVPRLTCAGQVISASAARRALQTRDFNSLEKLIPPTTINDVKECYDHGN</sequence>
<dbReference type="NCBIfam" id="TIGR00124">
    <property type="entry name" value="cit_ly_ligase"/>
    <property type="match status" value="1"/>
</dbReference>
<dbReference type="EMBL" id="AYYI01000005">
    <property type="protein sequence ID" value="KRM99918.1"/>
    <property type="molecule type" value="Genomic_DNA"/>
</dbReference>
<keyword evidence="3 7" id="KW-0067">ATP-binding</keyword>
<keyword evidence="9" id="KW-0456">Lyase</keyword>
<evidence type="ECO:0000256" key="4">
    <source>
        <dbReference type="ARBA" id="ARBA00022842"/>
    </source>
</evidence>
<dbReference type="Gene3D" id="3.40.50.620">
    <property type="entry name" value="HUPs"/>
    <property type="match status" value="1"/>
</dbReference>
<gene>
    <name evidence="9" type="ORF">FC24_GL001751</name>
</gene>
<dbReference type="PRINTS" id="PR01020">
    <property type="entry name" value="LPSBIOSNTHSS"/>
</dbReference>
<dbReference type="InterPro" id="IPR004821">
    <property type="entry name" value="Cyt_trans-like"/>
</dbReference>
<dbReference type="GO" id="GO:0016829">
    <property type="term" value="F:lyase activity"/>
    <property type="evidence" value="ECO:0007669"/>
    <property type="project" value="UniProtKB-KW"/>
</dbReference>
<dbReference type="STRING" id="1423796.FC24_GL001751"/>
<dbReference type="GO" id="GO:0008771">
    <property type="term" value="F:[citrate (pro-3S)-lyase] ligase activity"/>
    <property type="evidence" value="ECO:0007669"/>
    <property type="project" value="UniProtKB-EC"/>
</dbReference>
<keyword evidence="1" id="KW-0963">Cytoplasm</keyword>
<dbReference type="InterPro" id="IPR014729">
    <property type="entry name" value="Rossmann-like_a/b/a_fold"/>
</dbReference>
<protein>
    <recommendedName>
        <fullName evidence="7">[Citrate [pro-3S]-lyase] ligase</fullName>
        <ecNumber evidence="7">6.2.1.22</ecNumber>
    </recommendedName>
</protein>
<evidence type="ECO:0000313" key="10">
    <source>
        <dbReference type="Proteomes" id="UP000051638"/>
    </source>
</evidence>
<dbReference type="RefSeq" id="WP_057872984.1">
    <property type="nucleotide sequence ID" value="NZ_AYYI01000005.1"/>
</dbReference>
<dbReference type="SUPFAM" id="SSF52374">
    <property type="entry name" value="Nucleotidylyl transferase"/>
    <property type="match status" value="1"/>
</dbReference>
<dbReference type="SUPFAM" id="SSF55729">
    <property type="entry name" value="Acyl-CoA N-acyltransferases (Nat)"/>
    <property type="match status" value="1"/>
</dbReference>
<proteinExistence type="predicted"/>
<feature type="domain" description="Citrate lyase ligase C-terminal" evidence="8">
    <location>
        <begin position="143"/>
        <end position="325"/>
    </location>
</feature>
<name>A0A0R2D760_9LACO</name>
<keyword evidence="2 7" id="KW-0547">Nucleotide-binding</keyword>
<dbReference type="AlphaFoldDB" id="A0A0R2D760"/>
<dbReference type="EC" id="6.2.1.22" evidence="7"/>
<dbReference type="PIRSF" id="PIRSF005751">
    <property type="entry name" value="Acet_citr_lig"/>
    <property type="match status" value="1"/>
</dbReference>
<dbReference type="PANTHER" id="PTHR40599">
    <property type="entry name" value="[CITRATE [PRO-3S]-LYASE] LIGASE"/>
    <property type="match status" value="1"/>
</dbReference>
<dbReference type="GO" id="GO:0015937">
    <property type="term" value="P:coenzyme A biosynthetic process"/>
    <property type="evidence" value="ECO:0007669"/>
    <property type="project" value="UniProtKB-KW"/>
</dbReference>
<dbReference type="GO" id="GO:0005524">
    <property type="term" value="F:ATP binding"/>
    <property type="evidence" value="ECO:0007669"/>
    <property type="project" value="UniProtKB-UniRule"/>
</dbReference>
<dbReference type="OrthoDB" id="9779753at2"/>
<evidence type="ECO:0000259" key="8">
    <source>
        <dbReference type="SMART" id="SM00764"/>
    </source>
</evidence>